<dbReference type="KEGG" id="lalw:BTM29_02250"/>
<name>A0A1P8Q0U6_9LACO</name>
<dbReference type="RefSeq" id="WP_076613951.1">
    <property type="nucleotide sequence ID" value="NZ_CP019323.1"/>
</dbReference>
<evidence type="ECO:0000313" key="3">
    <source>
        <dbReference type="Proteomes" id="UP000187499"/>
    </source>
</evidence>
<reference evidence="3" key="1">
    <citation type="submission" date="2016-12" db="EMBL/GenBank/DDBJ databases">
        <authorList>
            <person name="Jung M.Y."/>
            <person name="Lee S.H."/>
        </authorList>
    </citation>
    <scope>NUCLEOTIDE SEQUENCE [LARGE SCALE GENOMIC DNA]</scope>
    <source>
        <strain evidence="3">WiKim39</strain>
    </source>
</reference>
<dbReference type="AlphaFoldDB" id="A0A1P8Q0U6"/>
<dbReference type="OrthoDB" id="2135943at2"/>
<keyword evidence="3" id="KW-1185">Reference proteome</keyword>
<evidence type="ECO:0000259" key="1">
    <source>
        <dbReference type="Pfam" id="PF09648"/>
    </source>
</evidence>
<dbReference type="Proteomes" id="UP000187499">
    <property type="component" value="Chromosome"/>
</dbReference>
<gene>
    <name evidence="2" type="ORF">BTM29_02250</name>
</gene>
<protein>
    <recommendedName>
        <fullName evidence="1">Regulatory protein YycH-like domain-containing protein</fullName>
    </recommendedName>
</protein>
<dbReference type="EMBL" id="CP019323">
    <property type="protein sequence ID" value="APX71447.1"/>
    <property type="molecule type" value="Genomic_DNA"/>
</dbReference>
<proteinExistence type="predicted"/>
<feature type="domain" description="Regulatory protein YycH-like" evidence="1">
    <location>
        <begin position="29"/>
        <end position="253"/>
    </location>
</feature>
<organism evidence="2 3">
    <name type="scientific">Companilactobacillus allii</name>
    <dbReference type="NCBI Taxonomy" id="1847728"/>
    <lineage>
        <taxon>Bacteria</taxon>
        <taxon>Bacillati</taxon>
        <taxon>Bacillota</taxon>
        <taxon>Bacilli</taxon>
        <taxon>Lactobacillales</taxon>
        <taxon>Lactobacillaceae</taxon>
        <taxon>Companilactobacillus</taxon>
    </lineage>
</organism>
<evidence type="ECO:0000313" key="2">
    <source>
        <dbReference type="EMBL" id="APX71447.1"/>
    </source>
</evidence>
<dbReference type="Pfam" id="PF09648">
    <property type="entry name" value="YycI"/>
    <property type="match status" value="1"/>
</dbReference>
<dbReference type="STRING" id="1847728.BTM29_02250"/>
<dbReference type="GO" id="GO:0016020">
    <property type="term" value="C:membrane"/>
    <property type="evidence" value="ECO:0007669"/>
    <property type="project" value="InterPro"/>
</dbReference>
<dbReference type="InterPro" id="IPR018604">
    <property type="entry name" value="YycI-like"/>
</dbReference>
<sequence>MDFRRIEVIFLIVFCSLDIFLLLSFRNSQQVVSSGSTTTSTVTEMRKRDISFGKLDSKSGAAYYLGSRPNNDLAEHINKLKNQELQYDETDHKLDSSLTEPISITSNNKESKLNAFLKKESNVLYGTKYKYAPQLSSSSQIVYAQTDDVGELYDKTGRVTFEVDNKKVIGYTQTYVDDLMILHEKEVTKSEKDVISNLYTNSEIPNNSRIVYANLAYSKLTEAKGSTIYIPVWFVTIQNKDSKVDTLKKVNAFTGNIIKATTTETTTGDSDDSE</sequence>
<accession>A0A1P8Q0U6</accession>
<dbReference type="Gene3D" id="2.40.128.690">
    <property type="entry name" value="YycH protein, domain 3-like"/>
    <property type="match status" value="1"/>
</dbReference>